<accession>A0ACA9N1H4</accession>
<dbReference type="Proteomes" id="UP000789366">
    <property type="component" value="Unassembled WGS sequence"/>
</dbReference>
<proteinExistence type="predicted"/>
<feature type="non-terminal residue" evidence="1">
    <location>
        <position position="1"/>
    </location>
</feature>
<keyword evidence="2" id="KW-1185">Reference proteome</keyword>
<comment type="caution">
    <text evidence="1">The sequence shown here is derived from an EMBL/GenBank/DDBJ whole genome shotgun (WGS) entry which is preliminary data.</text>
</comment>
<sequence length="123" mass="13895">CDDIVSNQNDDGSFEVSKPICEEIDVPPAIEEELLDCTDKCIVDNITKKVEKDHKKEVAIAVVQDEAFPDKHKEVVSKQKDDGSIEIDDSIRKESHAPKEEINTTNIDKRYVTQKYTFTADGK</sequence>
<dbReference type="EMBL" id="CAJVPW010011412">
    <property type="protein sequence ID" value="CAG8625542.1"/>
    <property type="molecule type" value="Genomic_DNA"/>
</dbReference>
<evidence type="ECO:0000313" key="1">
    <source>
        <dbReference type="EMBL" id="CAG8625542.1"/>
    </source>
</evidence>
<reference evidence="1" key="1">
    <citation type="submission" date="2021-06" db="EMBL/GenBank/DDBJ databases">
        <authorList>
            <person name="Kallberg Y."/>
            <person name="Tangrot J."/>
            <person name="Rosling A."/>
        </authorList>
    </citation>
    <scope>NUCLEOTIDE SEQUENCE</scope>
    <source>
        <strain evidence="1">28 12/20/2015</strain>
    </source>
</reference>
<protein>
    <submittedName>
        <fullName evidence="1">4740_t:CDS:1</fullName>
    </submittedName>
</protein>
<evidence type="ECO:0000313" key="2">
    <source>
        <dbReference type="Proteomes" id="UP000789366"/>
    </source>
</evidence>
<name>A0ACA9N1H4_9GLOM</name>
<gene>
    <name evidence="1" type="ORF">SPELUC_LOCUS8033</name>
</gene>
<organism evidence="1 2">
    <name type="scientific">Cetraspora pellucida</name>
    <dbReference type="NCBI Taxonomy" id="1433469"/>
    <lineage>
        <taxon>Eukaryota</taxon>
        <taxon>Fungi</taxon>
        <taxon>Fungi incertae sedis</taxon>
        <taxon>Mucoromycota</taxon>
        <taxon>Glomeromycotina</taxon>
        <taxon>Glomeromycetes</taxon>
        <taxon>Diversisporales</taxon>
        <taxon>Gigasporaceae</taxon>
        <taxon>Cetraspora</taxon>
    </lineage>
</organism>